<accession>A0AAV7QYF1</accession>
<evidence type="ECO:0000313" key="1">
    <source>
        <dbReference type="EMBL" id="KAJ1143450.1"/>
    </source>
</evidence>
<dbReference type="AlphaFoldDB" id="A0AAV7QYF1"/>
<reference evidence="1" key="1">
    <citation type="journal article" date="2022" name="bioRxiv">
        <title>Sequencing and chromosome-scale assembly of the giantPleurodeles waltlgenome.</title>
        <authorList>
            <person name="Brown T."/>
            <person name="Elewa A."/>
            <person name="Iarovenko S."/>
            <person name="Subramanian E."/>
            <person name="Araus A.J."/>
            <person name="Petzold A."/>
            <person name="Susuki M."/>
            <person name="Suzuki K.-i.T."/>
            <person name="Hayashi T."/>
            <person name="Toyoda A."/>
            <person name="Oliveira C."/>
            <person name="Osipova E."/>
            <person name="Leigh N.D."/>
            <person name="Simon A."/>
            <person name="Yun M.H."/>
        </authorList>
    </citation>
    <scope>NUCLEOTIDE SEQUENCE</scope>
    <source>
        <strain evidence="1">20211129_DDA</strain>
        <tissue evidence="1">Liver</tissue>
    </source>
</reference>
<organism evidence="1 2">
    <name type="scientific">Pleurodeles waltl</name>
    <name type="common">Iberian ribbed newt</name>
    <dbReference type="NCBI Taxonomy" id="8319"/>
    <lineage>
        <taxon>Eukaryota</taxon>
        <taxon>Metazoa</taxon>
        <taxon>Chordata</taxon>
        <taxon>Craniata</taxon>
        <taxon>Vertebrata</taxon>
        <taxon>Euteleostomi</taxon>
        <taxon>Amphibia</taxon>
        <taxon>Batrachia</taxon>
        <taxon>Caudata</taxon>
        <taxon>Salamandroidea</taxon>
        <taxon>Salamandridae</taxon>
        <taxon>Pleurodelinae</taxon>
        <taxon>Pleurodeles</taxon>
    </lineage>
</organism>
<gene>
    <name evidence="1" type="ORF">NDU88_009759</name>
</gene>
<sequence length="147" mass="16346">MPSRKSSGKHFRQLLSSEAIAKRKSMAAQMALTYPVPSPADPHTVDATDRILQEITAVGRRLEAMDLKISDLSAVSTSIRTDIACFHETVTDLDPRLTTVEDHIATLPEQDAELQSQRAKITDLENRSRRDNVCFFGIPEHKEGSDT</sequence>
<name>A0AAV7QYF1_PLEWA</name>
<dbReference type="EMBL" id="JANPWB010000010">
    <property type="protein sequence ID" value="KAJ1143450.1"/>
    <property type="molecule type" value="Genomic_DNA"/>
</dbReference>
<proteinExistence type="predicted"/>
<comment type="caution">
    <text evidence="1">The sequence shown here is derived from an EMBL/GenBank/DDBJ whole genome shotgun (WGS) entry which is preliminary data.</text>
</comment>
<keyword evidence="2" id="KW-1185">Reference proteome</keyword>
<dbReference type="Proteomes" id="UP001066276">
    <property type="component" value="Chromosome 6"/>
</dbReference>
<protein>
    <submittedName>
        <fullName evidence="1">Uncharacterized protein</fullName>
    </submittedName>
</protein>
<dbReference type="Gene3D" id="1.20.5.340">
    <property type="match status" value="1"/>
</dbReference>
<evidence type="ECO:0000313" key="2">
    <source>
        <dbReference type="Proteomes" id="UP001066276"/>
    </source>
</evidence>